<evidence type="ECO:0000313" key="2">
    <source>
        <dbReference type="Proteomes" id="UP000628086"/>
    </source>
</evidence>
<dbReference type="Proteomes" id="UP000628086">
    <property type="component" value="Unassembled WGS sequence"/>
</dbReference>
<gene>
    <name evidence="1" type="ORF">HU747_00090</name>
</gene>
<dbReference type="EMBL" id="JABWRS010000001">
    <property type="protein sequence ID" value="MBC3473988.1"/>
    <property type="molecule type" value="Genomic_DNA"/>
</dbReference>
<reference evidence="1 2" key="1">
    <citation type="journal article" date="2020" name="Microorganisms">
        <title>Reliable Identification of Environmental Pseudomonas Isolates Using the rpoD Gene.</title>
        <authorList>
            <consortium name="The Broad Institute Genome Sequencing Platform"/>
            <person name="Girard L."/>
            <person name="Lood C."/>
            <person name="Rokni-Zadeh H."/>
            <person name="van Noort V."/>
            <person name="Lavigne R."/>
            <person name="De Mot R."/>
        </authorList>
    </citation>
    <scope>NUCLEOTIDE SEQUENCE [LARGE SCALE GENOMIC DNA]</scope>
    <source>
        <strain evidence="1 2">RW7P2</strain>
    </source>
</reference>
<keyword evidence="2" id="KW-1185">Reference proteome</keyword>
<name>A0ABR6V0Q4_9PSED</name>
<protein>
    <submittedName>
        <fullName evidence="1">Uncharacterized protein</fullName>
    </submittedName>
</protein>
<proteinExistence type="predicted"/>
<dbReference type="RefSeq" id="WP_023381370.1">
    <property type="nucleotide sequence ID" value="NZ_JABWRR010000009.1"/>
</dbReference>
<comment type="caution">
    <text evidence="1">The sequence shown here is derived from an EMBL/GenBank/DDBJ whole genome shotgun (WGS) entry which is preliminary data.</text>
</comment>
<evidence type="ECO:0000313" key="1">
    <source>
        <dbReference type="EMBL" id="MBC3473988.1"/>
    </source>
</evidence>
<sequence length="558" mass="61588">MYGFHVKWLTRRQLPPIPATMLFSGTHHDAPGPDGDFEQAVTPVITWGNNSLGCVFDDNEHHDAAWLVVYGDGEQLTGAHPLPHFRHVMDIQAAPSGVAWVLVDEKARKVEISHLLLDGLDGRVGRETSLEGMPVGIPFCLRNGRDFLMADESGVRVAALPDPLAMQWMYQDGELTHVATQQVLGLGVRCKPAAQDGDRWHLSARGVLFYGEEKRALCADPGNGDVWLQAHVAESPEGLWQVQMPGQTRRNRGSALRISTLAIHVQVSNDLRSGTSDAVYFSVNGSAHRQLLARNFDRGSLLQVDVDLSSMFAGRQLVADELHSVELYQVSGEGYGPAWRMQSLDLVVNDELSNRLLVAESPWLLPARGASWKGVVNWLDWRLKGKETPLDFTGRTYPVTWRPLLSDWLYWRSYDVSNIEGVCQLIGEQDGRVLGFELVGQRPVYLEPNTANDSYTWVYTPQGSIIVKRWDKAAPRAHYITHSQLGMGAPVVCAGEMTIVRMGAGVAVHDILGMINDASGHYVPDGGACLAHVRERLAQLGLDTTRTTVAFHSGKQAE</sequence>
<accession>A0ABR6V0Q4</accession>
<organism evidence="1 2">
    <name type="scientific">Pseudomonas taiwanensis</name>
    <dbReference type="NCBI Taxonomy" id="470150"/>
    <lineage>
        <taxon>Bacteria</taxon>
        <taxon>Pseudomonadati</taxon>
        <taxon>Pseudomonadota</taxon>
        <taxon>Gammaproteobacteria</taxon>
        <taxon>Pseudomonadales</taxon>
        <taxon>Pseudomonadaceae</taxon>
        <taxon>Pseudomonas</taxon>
    </lineage>
</organism>